<proteinExistence type="inferred from homology"/>
<dbReference type="PROSITE" id="PS51774">
    <property type="entry name" value="NAB"/>
    <property type="match status" value="1"/>
</dbReference>
<evidence type="ECO:0000256" key="3">
    <source>
        <dbReference type="SAM" id="Coils"/>
    </source>
</evidence>
<dbReference type="AlphaFoldDB" id="A0AAW2Y184"/>
<dbReference type="GO" id="GO:0005886">
    <property type="term" value="C:plasma membrane"/>
    <property type="evidence" value="ECO:0007669"/>
    <property type="project" value="TreeGrafter"/>
</dbReference>
<dbReference type="InterPro" id="IPR051861">
    <property type="entry name" value="NET_actin-binding_domain"/>
</dbReference>
<gene>
    <name evidence="5" type="ORF">Slati_0577200</name>
</gene>
<evidence type="ECO:0000256" key="1">
    <source>
        <dbReference type="ARBA" id="ARBA00023054"/>
    </source>
</evidence>
<reference evidence="5" key="1">
    <citation type="submission" date="2020-06" db="EMBL/GenBank/DDBJ databases">
        <authorList>
            <person name="Li T."/>
            <person name="Hu X."/>
            <person name="Zhang T."/>
            <person name="Song X."/>
            <person name="Zhang H."/>
            <person name="Dai N."/>
            <person name="Sheng W."/>
            <person name="Hou X."/>
            <person name="Wei L."/>
        </authorList>
    </citation>
    <scope>NUCLEOTIDE SEQUENCE</scope>
    <source>
        <strain evidence="5">KEN1</strain>
        <tissue evidence="5">Leaf</tissue>
    </source>
</reference>
<comment type="similarity">
    <text evidence="2">Belongs to the NET family.</text>
</comment>
<feature type="domain" description="NAB" evidence="4">
    <location>
        <begin position="19"/>
        <end position="97"/>
    </location>
</feature>
<dbReference type="PANTHER" id="PTHR32258">
    <property type="entry name" value="PROTEIN NETWORKED 4A"/>
    <property type="match status" value="1"/>
</dbReference>
<dbReference type="PANTHER" id="PTHR32258:SF32">
    <property type="entry name" value="PROTEIN NETWORKED 1D"/>
    <property type="match status" value="1"/>
</dbReference>
<evidence type="ECO:0000259" key="4">
    <source>
        <dbReference type="PROSITE" id="PS51774"/>
    </source>
</evidence>
<keyword evidence="1 3" id="KW-0175">Coiled coil</keyword>
<dbReference type="GO" id="GO:0051015">
    <property type="term" value="F:actin filament binding"/>
    <property type="evidence" value="ECO:0007669"/>
    <property type="project" value="TreeGrafter"/>
</dbReference>
<protein>
    <submittedName>
        <fullName evidence="5">Protein NETWORKED 1B</fullName>
    </submittedName>
</protein>
<name>A0AAW2Y184_9LAMI</name>
<reference evidence="5" key="2">
    <citation type="journal article" date="2024" name="Plant">
        <title>Genomic evolution and insights into agronomic trait innovations of Sesamum species.</title>
        <authorList>
            <person name="Miao H."/>
            <person name="Wang L."/>
            <person name="Qu L."/>
            <person name="Liu H."/>
            <person name="Sun Y."/>
            <person name="Le M."/>
            <person name="Wang Q."/>
            <person name="Wei S."/>
            <person name="Zheng Y."/>
            <person name="Lin W."/>
            <person name="Duan Y."/>
            <person name="Cao H."/>
            <person name="Xiong S."/>
            <person name="Wang X."/>
            <person name="Wei L."/>
            <person name="Li C."/>
            <person name="Ma Q."/>
            <person name="Ju M."/>
            <person name="Zhao R."/>
            <person name="Li G."/>
            <person name="Mu C."/>
            <person name="Tian Q."/>
            <person name="Mei H."/>
            <person name="Zhang T."/>
            <person name="Gao T."/>
            <person name="Zhang H."/>
        </authorList>
    </citation>
    <scope>NUCLEOTIDE SEQUENCE</scope>
    <source>
        <strain evidence="5">KEN1</strain>
    </source>
</reference>
<accession>A0AAW2Y184</accession>
<dbReference type="InterPro" id="IPR011684">
    <property type="entry name" value="NAB"/>
</dbReference>
<organism evidence="5">
    <name type="scientific">Sesamum latifolium</name>
    <dbReference type="NCBI Taxonomy" id="2727402"/>
    <lineage>
        <taxon>Eukaryota</taxon>
        <taxon>Viridiplantae</taxon>
        <taxon>Streptophyta</taxon>
        <taxon>Embryophyta</taxon>
        <taxon>Tracheophyta</taxon>
        <taxon>Spermatophyta</taxon>
        <taxon>Magnoliopsida</taxon>
        <taxon>eudicotyledons</taxon>
        <taxon>Gunneridae</taxon>
        <taxon>Pentapetalae</taxon>
        <taxon>asterids</taxon>
        <taxon>lamiids</taxon>
        <taxon>Lamiales</taxon>
        <taxon>Pedaliaceae</taxon>
        <taxon>Sesamum</taxon>
    </lineage>
</organism>
<evidence type="ECO:0000313" key="5">
    <source>
        <dbReference type="EMBL" id="KAL0459500.1"/>
    </source>
</evidence>
<dbReference type="EMBL" id="JACGWN010000002">
    <property type="protein sequence ID" value="KAL0459500.1"/>
    <property type="molecule type" value="Genomic_DNA"/>
</dbReference>
<comment type="caution">
    <text evidence="5">The sequence shown here is derived from an EMBL/GenBank/DDBJ whole genome shotgun (WGS) entry which is preliminary data.</text>
</comment>
<dbReference type="Pfam" id="PF07765">
    <property type="entry name" value="KIP1"/>
    <property type="match status" value="1"/>
</dbReference>
<sequence>MSPKNSKWLQDNLTVDRVNKYLTSAEENLSFRTAYRLSTIADMDAKIKAMIKLIEVDGDSLGEMYYEKRPELMNLLEQVYRGHRALAERYDHATAAIRYAHRTMAEAFPNQVLLMFADDSRVSDVSGTDPETPEMPIPEGDSEEILLLKEAVAELETEKEAGRVQYRQSLDKLSQLEAEISKTREDFRVVSDRASKAENEAVVLNEMLTRLEAEKESMLQDYQHRIANLQAVIATAQENAQKLNERANSAETDAQSLRAELDKLAVEKDAAFNQNMELLEIISNLENKLQLTDARGFKGRAEKEESEVEILSQTIS</sequence>
<feature type="coiled-coil region" evidence="3">
    <location>
        <begin position="166"/>
        <end position="295"/>
    </location>
</feature>
<evidence type="ECO:0000256" key="2">
    <source>
        <dbReference type="ARBA" id="ARBA00038006"/>
    </source>
</evidence>